<accession>A0A4Y2BPH1</accession>
<evidence type="ECO:0000313" key="2">
    <source>
        <dbReference type="Proteomes" id="UP000499080"/>
    </source>
</evidence>
<keyword evidence="2" id="KW-1185">Reference proteome</keyword>
<dbReference type="EMBL" id="BGPR01000098">
    <property type="protein sequence ID" value="GBL93958.1"/>
    <property type="molecule type" value="Genomic_DNA"/>
</dbReference>
<comment type="caution">
    <text evidence="1">The sequence shown here is derived from an EMBL/GenBank/DDBJ whole genome shotgun (WGS) entry which is preliminary data.</text>
</comment>
<reference evidence="1 2" key="1">
    <citation type="journal article" date="2019" name="Sci. Rep.">
        <title>Orb-weaving spider Araneus ventricosus genome elucidates the spidroin gene catalogue.</title>
        <authorList>
            <person name="Kono N."/>
            <person name="Nakamura H."/>
            <person name="Ohtoshi R."/>
            <person name="Moran D.A.P."/>
            <person name="Shinohara A."/>
            <person name="Yoshida Y."/>
            <person name="Fujiwara M."/>
            <person name="Mori M."/>
            <person name="Tomita M."/>
            <person name="Arakawa K."/>
        </authorList>
    </citation>
    <scope>NUCLEOTIDE SEQUENCE [LARGE SCALE GENOMIC DNA]</scope>
</reference>
<dbReference type="AlphaFoldDB" id="A0A4Y2BPH1"/>
<name>A0A4Y2BPH1_ARAVE</name>
<protein>
    <submittedName>
        <fullName evidence="1">Uncharacterized protein</fullName>
    </submittedName>
</protein>
<proteinExistence type="predicted"/>
<sequence>MGASSWQWPRAMAVKVIIKILVEVSFSEVFGLWTGENMLFLASSAPGKRCVINTYVSSPIGQLLPPNGVGGATRISAAEWSDRICHLYTLRTADVVRASKASWLSFLTPG</sequence>
<organism evidence="1 2">
    <name type="scientific">Araneus ventricosus</name>
    <name type="common">Orbweaver spider</name>
    <name type="synonym">Epeira ventricosa</name>
    <dbReference type="NCBI Taxonomy" id="182803"/>
    <lineage>
        <taxon>Eukaryota</taxon>
        <taxon>Metazoa</taxon>
        <taxon>Ecdysozoa</taxon>
        <taxon>Arthropoda</taxon>
        <taxon>Chelicerata</taxon>
        <taxon>Arachnida</taxon>
        <taxon>Araneae</taxon>
        <taxon>Araneomorphae</taxon>
        <taxon>Entelegynae</taxon>
        <taxon>Araneoidea</taxon>
        <taxon>Araneidae</taxon>
        <taxon>Araneus</taxon>
    </lineage>
</organism>
<evidence type="ECO:0000313" key="1">
    <source>
        <dbReference type="EMBL" id="GBL93958.1"/>
    </source>
</evidence>
<dbReference type="Proteomes" id="UP000499080">
    <property type="component" value="Unassembled WGS sequence"/>
</dbReference>
<gene>
    <name evidence="1" type="ORF">AVEN_76685_1</name>
</gene>